<protein>
    <submittedName>
        <fullName evidence="2">LANO_0G00298g1_1</fullName>
    </submittedName>
</protein>
<keyword evidence="3" id="KW-1185">Reference proteome</keyword>
<organism evidence="2 3">
    <name type="scientific">Lachancea nothofagi CBS 11611</name>
    <dbReference type="NCBI Taxonomy" id="1266666"/>
    <lineage>
        <taxon>Eukaryota</taxon>
        <taxon>Fungi</taxon>
        <taxon>Dikarya</taxon>
        <taxon>Ascomycota</taxon>
        <taxon>Saccharomycotina</taxon>
        <taxon>Saccharomycetes</taxon>
        <taxon>Saccharomycetales</taxon>
        <taxon>Saccharomycetaceae</taxon>
        <taxon>Lachancea</taxon>
    </lineage>
</organism>
<evidence type="ECO:0000256" key="1">
    <source>
        <dbReference type="SAM" id="MobiDB-lite"/>
    </source>
</evidence>
<dbReference type="Pfam" id="PF17321">
    <property type="entry name" value="Vac17"/>
    <property type="match status" value="1"/>
</dbReference>
<gene>
    <name evidence="2" type="ORF">LANO_0G00298G</name>
</gene>
<feature type="region of interest" description="Disordered" evidence="1">
    <location>
        <begin position="261"/>
        <end position="293"/>
    </location>
</feature>
<dbReference type="EMBL" id="LT598453">
    <property type="protein sequence ID" value="SCV02797.1"/>
    <property type="molecule type" value="Genomic_DNA"/>
</dbReference>
<dbReference type="InterPro" id="IPR035293">
    <property type="entry name" value="Vac17"/>
</dbReference>
<name>A0A1G4KE54_9SACH</name>
<dbReference type="Proteomes" id="UP000189911">
    <property type="component" value="Chromosome G"/>
</dbReference>
<evidence type="ECO:0000313" key="2">
    <source>
        <dbReference type="EMBL" id="SCV02797.1"/>
    </source>
</evidence>
<dbReference type="GO" id="GO:0043495">
    <property type="term" value="F:protein-membrane adaptor activity"/>
    <property type="evidence" value="ECO:0007669"/>
    <property type="project" value="InterPro"/>
</dbReference>
<sequence>MEQLNEIGQLLLVRSQETLQRLDGCIDKQRRLYECRNVSEKASEDSRNNLEHHYTYLGQLNALYFKTQSLKSGGCSIDASDEGLSFAAQSVIAEFERLTRDLQERTSLTVDIDASPRSTLSFQPKPLKIIQRKLAQRAPSPIETTSFRACSYPDKSCKSISSTPDSFYYNHHISAPNSCKSSPARSIAERLEPRFIRGAISCDAGLNRQTNPHENRLSFFRDRQRLSISFIEDDEYSSDEETVISPSPVATPFLKSNTRAGSSSLRKMMLKESPPSRQSFKLEEPQNHTSHLPHLLPKNLTMAQCDLTSINYRPVGSTESSVNKINDSRRLLAKLAASESKKKTKNWFSDTQSSGLSFLKSIKSFNNQVLVTPETGFETNDGPKATRVLRQARPLLQTTRPSRASGTIVIHGSSGSRFITAPRETELHFKISHDALREALNTELNCQ</sequence>
<accession>A0A1G4KE54</accession>
<reference evidence="3" key="1">
    <citation type="submission" date="2016-03" db="EMBL/GenBank/DDBJ databases">
        <authorList>
            <person name="Devillers Hugo."/>
        </authorList>
    </citation>
    <scope>NUCLEOTIDE SEQUENCE [LARGE SCALE GENOMIC DNA]</scope>
</reference>
<dbReference type="GO" id="GO:0000011">
    <property type="term" value="P:vacuole inheritance"/>
    <property type="evidence" value="ECO:0007669"/>
    <property type="project" value="InterPro"/>
</dbReference>
<evidence type="ECO:0000313" key="3">
    <source>
        <dbReference type="Proteomes" id="UP000189911"/>
    </source>
</evidence>
<proteinExistence type="predicted"/>
<dbReference type="AlphaFoldDB" id="A0A1G4KE54"/>
<dbReference type="OrthoDB" id="4070503at2759"/>